<dbReference type="Pfam" id="PF00441">
    <property type="entry name" value="Acyl-CoA_dh_1"/>
    <property type="match status" value="1"/>
</dbReference>
<dbReference type="Gene3D" id="2.40.110.10">
    <property type="entry name" value="Butyryl-CoA Dehydrogenase, subunit A, domain 2"/>
    <property type="match status" value="1"/>
</dbReference>
<reference evidence="9" key="1">
    <citation type="submission" date="2023-07" db="EMBL/GenBank/DDBJ databases">
        <title>Between Cages and Wild: Unraveling the Impact of Captivity on Animal Microbiomes and Antimicrobial Resistance.</title>
        <authorList>
            <person name="Schmartz G.P."/>
            <person name="Rehner J."/>
            <person name="Schuff M.J."/>
            <person name="Becker S.L."/>
            <person name="Kravczyk M."/>
            <person name="Gurevich A."/>
            <person name="Francke R."/>
            <person name="Mueller R."/>
            <person name="Keller V."/>
            <person name="Keller A."/>
        </authorList>
    </citation>
    <scope>NUCLEOTIDE SEQUENCE</scope>
    <source>
        <strain evidence="9">S12M_St_49</strain>
    </source>
</reference>
<dbReference type="PANTHER" id="PTHR43884:SF12">
    <property type="entry name" value="ISOVALERYL-COA DEHYDROGENASE, MITOCHONDRIAL-RELATED"/>
    <property type="match status" value="1"/>
</dbReference>
<evidence type="ECO:0000256" key="4">
    <source>
        <dbReference type="ARBA" id="ARBA00022827"/>
    </source>
</evidence>
<dbReference type="InterPro" id="IPR036250">
    <property type="entry name" value="AcylCo_DH-like_C"/>
</dbReference>
<evidence type="ECO:0000313" key="10">
    <source>
        <dbReference type="Proteomes" id="UP001168575"/>
    </source>
</evidence>
<dbReference type="Gene3D" id="1.10.540.10">
    <property type="entry name" value="Acyl-CoA dehydrogenase/oxidase, N-terminal domain"/>
    <property type="match status" value="1"/>
</dbReference>
<keyword evidence="3 5" id="KW-0285">Flavoprotein</keyword>
<keyword evidence="10" id="KW-1185">Reference proteome</keyword>
<keyword evidence="5" id="KW-0560">Oxidoreductase</keyword>
<dbReference type="InterPro" id="IPR009100">
    <property type="entry name" value="AcylCoA_DH/oxidase_NM_dom_sf"/>
</dbReference>
<evidence type="ECO:0000256" key="1">
    <source>
        <dbReference type="ARBA" id="ARBA00001974"/>
    </source>
</evidence>
<dbReference type="SUPFAM" id="SSF56645">
    <property type="entry name" value="Acyl-CoA dehydrogenase NM domain-like"/>
    <property type="match status" value="1"/>
</dbReference>
<dbReference type="Pfam" id="PF02770">
    <property type="entry name" value="Acyl-CoA_dh_M"/>
    <property type="match status" value="1"/>
</dbReference>
<evidence type="ECO:0000256" key="5">
    <source>
        <dbReference type="RuleBase" id="RU362125"/>
    </source>
</evidence>
<evidence type="ECO:0000256" key="3">
    <source>
        <dbReference type="ARBA" id="ARBA00022630"/>
    </source>
</evidence>
<feature type="domain" description="Acyl-CoA oxidase/dehydrogenase middle" evidence="7">
    <location>
        <begin position="118"/>
        <end position="210"/>
    </location>
</feature>
<evidence type="ECO:0000259" key="8">
    <source>
        <dbReference type="Pfam" id="PF02771"/>
    </source>
</evidence>
<evidence type="ECO:0000313" key="9">
    <source>
        <dbReference type="EMBL" id="MDO4841779.1"/>
    </source>
</evidence>
<accession>A0AA43RH77</accession>
<protein>
    <submittedName>
        <fullName evidence="9">Acyl-CoA dehydrogenase family protein</fullName>
    </submittedName>
</protein>
<dbReference type="SUPFAM" id="SSF47203">
    <property type="entry name" value="Acyl-CoA dehydrogenase C-terminal domain-like"/>
    <property type="match status" value="1"/>
</dbReference>
<evidence type="ECO:0000259" key="7">
    <source>
        <dbReference type="Pfam" id="PF02770"/>
    </source>
</evidence>
<dbReference type="InterPro" id="IPR013786">
    <property type="entry name" value="AcylCoA_DH/ox_N"/>
</dbReference>
<feature type="domain" description="Acyl-CoA dehydrogenase/oxidase N-terminal" evidence="8">
    <location>
        <begin position="8"/>
        <end position="112"/>
    </location>
</feature>
<proteinExistence type="inferred from homology"/>
<feature type="domain" description="Acyl-CoA dehydrogenase/oxidase C-terminal" evidence="6">
    <location>
        <begin position="222"/>
        <end position="368"/>
    </location>
</feature>
<dbReference type="InterPro" id="IPR009075">
    <property type="entry name" value="AcylCo_DH/oxidase_C"/>
</dbReference>
<keyword evidence="4 5" id="KW-0274">FAD</keyword>
<dbReference type="Pfam" id="PF02771">
    <property type="entry name" value="Acyl-CoA_dh_N"/>
    <property type="match status" value="1"/>
</dbReference>
<sequence>MASEATFQKLLEEMVRRFTQNEVAPFDMEIDREGRLPKGLFQKLQDLGFLNAILPLDSDGAALNMTEAANLIKQLAYGNASVGVLLEGQYKTLYQLMKYGNDDIKERYLPKANHEIFAFGNTEPSGGSNPSGHQATARQNGSNKWVINGDKIMITNGTLAKNYIVVVKTDSDEFSCFLVDTQMPGVSFGQTENFIGLRGIPFGELVLDNVTVDESHLLGKRGQGLEIANHAHDDARILMGAVLTGIMEHIISVVKEYVQQRQAGQVLLKDLLLTHEKIAEIVTNKELTRLAYTDAARSKDERKTYTQLSAITKSFGSRAAVKAGDMALQLLGGYGYSYDYPIEHLIRDARAMEIAEGTVEKMFTEITQAEFIKEV</sequence>
<dbReference type="InterPro" id="IPR037069">
    <property type="entry name" value="AcylCoA_DH/ox_N_sf"/>
</dbReference>
<dbReference type="PANTHER" id="PTHR43884">
    <property type="entry name" value="ACYL-COA DEHYDROGENASE"/>
    <property type="match status" value="1"/>
</dbReference>
<dbReference type="GO" id="GO:0003995">
    <property type="term" value="F:acyl-CoA dehydrogenase activity"/>
    <property type="evidence" value="ECO:0007669"/>
    <property type="project" value="TreeGrafter"/>
</dbReference>
<dbReference type="Proteomes" id="UP001168575">
    <property type="component" value="Unassembled WGS sequence"/>
</dbReference>
<dbReference type="InterPro" id="IPR006091">
    <property type="entry name" value="Acyl-CoA_Oxase/DH_mid-dom"/>
</dbReference>
<dbReference type="AlphaFoldDB" id="A0AA43RH77"/>
<evidence type="ECO:0000259" key="6">
    <source>
        <dbReference type="Pfam" id="PF00441"/>
    </source>
</evidence>
<comment type="similarity">
    <text evidence="2 5">Belongs to the acyl-CoA dehydrogenase family.</text>
</comment>
<dbReference type="Gene3D" id="1.20.140.10">
    <property type="entry name" value="Butyryl-CoA Dehydrogenase, subunit A, domain 3"/>
    <property type="match status" value="1"/>
</dbReference>
<gene>
    <name evidence="9" type="ORF">Q3982_03775</name>
</gene>
<evidence type="ECO:0000256" key="2">
    <source>
        <dbReference type="ARBA" id="ARBA00009347"/>
    </source>
</evidence>
<dbReference type="EMBL" id="JAUMVS010000047">
    <property type="protein sequence ID" value="MDO4841779.1"/>
    <property type="molecule type" value="Genomic_DNA"/>
</dbReference>
<name>A0AA43RH77_9ACTN</name>
<organism evidence="9 10">
    <name type="scientific">Phoenicibacter congonensis</name>
    <dbReference type="NCBI Taxonomy" id="1944646"/>
    <lineage>
        <taxon>Bacteria</taxon>
        <taxon>Bacillati</taxon>
        <taxon>Actinomycetota</taxon>
        <taxon>Coriobacteriia</taxon>
        <taxon>Eggerthellales</taxon>
        <taxon>Eggerthellaceae</taxon>
        <taxon>Phoenicibacter</taxon>
    </lineage>
</organism>
<dbReference type="InterPro" id="IPR046373">
    <property type="entry name" value="Acyl-CoA_Oxase/DH_mid-dom_sf"/>
</dbReference>
<dbReference type="GO" id="GO:0050660">
    <property type="term" value="F:flavin adenine dinucleotide binding"/>
    <property type="evidence" value="ECO:0007669"/>
    <property type="project" value="InterPro"/>
</dbReference>
<comment type="caution">
    <text evidence="9">The sequence shown here is derived from an EMBL/GenBank/DDBJ whole genome shotgun (WGS) entry which is preliminary data.</text>
</comment>
<comment type="cofactor">
    <cofactor evidence="1 5">
        <name>FAD</name>
        <dbReference type="ChEBI" id="CHEBI:57692"/>
    </cofactor>
</comment>